<accession>E1F8Y9</accession>
<proteinExistence type="predicted"/>
<dbReference type="Proteomes" id="UP000008974">
    <property type="component" value="Unassembled WGS sequence"/>
</dbReference>
<protein>
    <submittedName>
        <fullName evidence="1">Uncharacterized protein</fullName>
    </submittedName>
</protein>
<sequence length="349" mass="39392">MIHSLSFNLAGAFTEAQLERIHSYSAQTPVSTVLEHQHQYQHQQPDQQPSVSPALFLIKYTGKSGEYQEQQVDLDILDNRQIKLQTDLSVPAWHELPRQAYTMPPHQPILQPFMVPLSQQSDQPPQPDIVSIVSTAECLSSRRQVDDSNQHITTMQVSQLLDTVTDYMSQSQLMQSSQLCSQVLKEEHLQMRQSLQLSHADYKPKSYYPNKALRTYPCHSYLAKLIKNKGYMARIPYLRVSNEHGTLIFGSVAIGMLDLREISITQGTVDLKGPFQRIHCAVILTIHSSNLPSEKDLEELCTQIKIRHQHYGNPCIHTKDVVGLTSTGSDCIIKVSFSLNCGGKTNTIV</sequence>
<gene>
    <name evidence="1" type="ORF">GLP15_2850</name>
</gene>
<comment type="caution">
    <text evidence="1">The sequence shown here is derived from an EMBL/GenBank/DDBJ whole genome shotgun (WGS) entry which is preliminary data.</text>
</comment>
<dbReference type="OrthoDB" id="10257594at2759"/>
<dbReference type="EMBL" id="ACVC01000392">
    <property type="protein sequence ID" value="EFO61076.1"/>
    <property type="molecule type" value="Genomic_DNA"/>
</dbReference>
<reference evidence="1 2" key="1">
    <citation type="journal article" date="2010" name="BMC Genomics">
        <title>Genome analysis and comparative genomics of a Giardia intestinalis assemblage E isolate.</title>
        <authorList>
            <person name="Jerlstrom-Hultqvist J."/>
            <person name="Franzen O."/>
            <person name="Ankarklev J."/>
            <person name="Xu F."/>
            <person name="Nohynkova E."/>
            <person name="Andersson J.O."/>
            <person name="Svard S.G."/>
            <person name="Andersson B."/>
        </authorList>
    </citation>
    <scope>NUCLEOTIDE SEQUENCE [LARGE SCALE GENOMIC DNA]</scope>
    <source>
        <strain evidence="1 2">P15</strain>
    </source>
</reference>
<organism evidence="1 2">
    <name type="scientific">Giardia intestinalis (strain P15)</name>
    <name type="common">Giardia lamblia</name>
    <dbReference type="NCBI Taxonomy" id="658858"/>
    <lineage>
        <taxon>Eukaryota</taxon>
        <taxon>Metamonada</taxon>
        <taxon>Diplomonadida</taxon>
        <taxon>Hexamitidae</taxon>
        <taxon>Giardiinae</taxon>
        <taxon>Giardia</taxon>
    </lineage>
</organism>
<name>E1F8Y9_GIAIA</name>
<dbReference type="VEuPathDB" id="GiardiaDB:GLP15_2850"/>
<evidence type="ECO:0000313" key="1">
    <source>
        <dbReference type="EMBL" id="EFO61076.1"/>
    </source>
</evidence>
<dbReference type="AlphaFoldDB" id="E1F8Y9"/>
<dbReference type="OMA" id="QLSHADY"/>
<evidence type="ECO:0000313" key="2">
    <source>
        <dbReference type="Proteomes" id="UP000008974"/>
    </source>
</evidence>